<sequence>MTTSYIKFGLIFCALFILSPSIAQSDFTGYLQPQISVNHKISPLYTTNFSVSNRTYFYKEDALQLQTRQVDFAHFSDLKIATNKSIALGVQYRFRAPFEKEKENELRITEQYNYKFKPNNIRYGLRTRIEQRISPSLTTHRFRGRLAADVPLKGEKLDIGEPYLIFSTESLLSLARTKKPSYDQRFSSQIGYKLNSNTKLQVGLEYRLEDYNKQLAQVFFLNSTLVFTL</sequence>
<dbReference type="AlphaFoldDB" id="A0A1G7H2X5"/>
<gene>
    <name evidence="2" type="ORF">SAMN04487992_105240</name>
</gene>
<reference evidence="3" key="1">
    <citation type="submission" date="2016-10" db="EMBL/GenBank/DDBJ databases">
        <authorList>
            <person name="Varghese N."/>
            <person name="Submissions S."/>
        </authorList>
    </citation>
    <scope>NUCLEOTIDE SEQUENCE [LARGE SCALE GENOMIC DNA]</scope>
    <source>
        <strain evidence="3">DSM 24729</strain>
    </source>
</reference>
<evidence type="ECO:0000256" key="1">
    <source>
        <dbReference type="SAM" id="SignalP"/>
    </source>
</evidence>
<evidence type="ECO:0000313" key="2">
    <source>
        <dbReference type="EMBL" id="SDE94772.1"/>
    </source>
</evidence>
<dbReference type="RefSeq" id="WP_024479129.1">
    <property type="nucleotide sequence ID" value="NZ_FNBD01000005.1"/>
</dbReference>
<feature type="chain" id="PRO_5010357074" description="DUF2490 domain-containing protein" evidence="1">
    <location>
        <begin position="26"/>
        <end position="229"/>
    </location>
</feature>
<dbReference type="InterPro" id="IPR019619">
    <property type="entry name" value="DUF2490"/>
</dbReference>
<evidence type="ECO:0000313" key="3">
    <source>
        <dbReference type="Proteomes" id="UP000182114"/>
    </source>
</evidence>
<dbReference type="Proteomes" id="UP000182114">
    <property type="component" value="Unassembled WGS sequence"/>
</dbReference>
<dbReference type="EMBL" id="FNBD01000005">
    <property type="protein sequence ID" value="SDE94772.1"/>
    <property type="molecule type" value="Genomic_DNA"/>
</dbReference>
<keyword evidence="1" id="KW-0732">Signal</keyword>
<name>A0A1G7H2X5_9FLAO</name>
<proteinExistence type="predicted"/>
<organism evidence="2 3">
    <name type="scientific">Cellulophaga baltica</name>
    <dbReference type="NCBI Taxonomy" id="76594"/>
    <lineage>
        <taxon>Bacteria</taxon>
        <taxon>Pseudomonadati</taxon>
        <taxon>Bacteroidota</taxon>
        <taxon>Flavobacteriia</taxon>
        <taxon>Flavobacteriales</taxon>
        <taxon>Flavobacteriaceae</taxon>
        <taxon>Cellulophaga</taxon>
    </lineage>
</organism>
<evidence type="ECO:0008006" key="4">
    <source>
        <dbReference type="Google" id="ProtNLM"/>
    </source>
</evidence>
<dbReference type="eggNOG" id="ENOG5030YH7">
    <property type="taxonomic scope" value="Bacteria"/>
</dbReference>
<feature type="signal peptide" evidence="1">
    <location>
        <begin position="1"/>
        <end position="25"/>
    </location>
</feature>
<protein>
    <recommendedName>
        <fullName evidence="4">DUF2490 domain-containing protein</fullName>
    </recommendedName>
</protein>
<dbReference type="Pfam" id="PF10677">
    <property type="entry name" value="DUF2490"/>
    <property type="match status" value="1"/>
</dbReference>
<accession>A0A1G7H2X5</accession>
<keyword evidence="3" id="KW-1185">Reference proteome</keyword>